<protein>
    <submittedName>
        <fullName evidence="2">Uncharacterized protein</fullName>
    </submittedName>
</protein>
<feature type="compositionally biased region" description="Low complexity" evidence="1">
    <location>
        <begin position="238"/>
        <end position="260"/>
    </location>
</feature>
<name>A0A813GGE5_POLGL</name>
<feature type="region of interest" description="Disordered" evidence="1">
    <location>
        <begin position="15"/>
        <end position="260"/>
    </location>
</feature>
<feature type="compositionally biased region" description="Basic and acidic residues" evidence="1">
    <location>
        <begin position="191"/>
        <end position="211"/>
    </location>
</feature>
<dbReference type="AlphaFoldDB" id="A0A813GGE5"/>
<evidence type="ECO:0000256" key="1">
    <source>
        <dbReference type="SAM" id="MobiDB-lite"/>
    </source>
</evidence>
<gene>
    <name evidence="2" type="ORF">PGLA1383_LOCUS42278</name>
</gene>
<sequence length="699" mass="70100">MAFSVYGLLLRDGRAPAADEAAPAASQAAEGQASSLADEAPAADEAAPAASQAAEGQAPAADDAAPAASQAAEGQAPAADDAAPAASQAAEGQAPAADDVVPAVSQAAEGQAPAADDAAPAASQAAEGQAPAADDASPAASQAAEGQAPAADDAAPAASQAAEGQAPAQVVASQEPEGKAEWSEPPPTPSEDGRKQKQAVDMEDLSGDHAAADAAALTADVESEQQERQQHQEEQQHAAAPTADVADAPAVGVESEAAEVVDAAPAAVEVADAASAAVEAADAAPAATVEAADAAPAAEAGEESLAEIQGKVFALLEQGAQDGSLELAVAAAEEDPPPPAEAQESGALIEAEGQGVPQDSDVGFFVEKMQGPDPVTVSPTPPMDVTTLGSGVVIYIVAAVAHGSATLSSDEFRALTAAALRSGASVVMSARSTASVVDLDAEEAQMGRVLRPLAHFAVSRFREPGSSKAGLERAAFGHLFEALLPSGAKDVTCAGLAEGLRALGFPEAEAAAIAAAKQSAAGITKVSRQDFCDSLSRASELPDIAVICNSTSSDCEGDGEDDWPQVRTVFTEGALAGPSALRSKVEEARRAAGNAGHGLVLVMAAQGRAALEPADYERQMRAELQAAVEGLPQTWPLLWSPGPAEVGLLPALPIQDAKRTAQRRNWVMPQAIPKEASSPEVLQGWLRYLLAVRPTAPVT</sequence>
<evidence type="ECO:0000313" key="2">
    <source>
        <dbReference type="EMBL" id="CAE8625271.1"/>
    </source>
</evidence>
<accession>A0A813GGE5</accession>
<organism evidence="2 3">
    <name type="scientific">Polarella glacialis</name>
    <name type="common">Dinoflagellate</name>
    <dbReference type="NCBI Taxonomy" id="89957"/>
    <lineage>
        <taxon>Eukaryota</taxon>
        <taxon>Sar</taxon>
        <taxon>Alveolata</taxon>
        <taxon>Dinophyceae</taxon>
        <taxon>Suessiales</taxon>
        <taxon>Suessiaceae</taxon>
        <taxon>Polarella</taxon>
    </lineage>
</organism>
<feature type="compositionally biased region" description="Basic and acidic residues" evidence="1">
    <location>
        <begin position="225"/>
        <end position="236"/>
    </location>
</feature>
<keyword evidence="3" id="KW-1185">Reference proteome</keyword>
<dbReference type="EMBL" id="CAJNNV010028625">
    <property type="protein sequence ID" value="CAE8625271.1"/>
    <property type="molecule type" value="Genomic_DNA"/>
</dbReference>
<dbReference type="Proteomes" id="UP000654075">
    <property type="component" value="Unassembled WGS sequence"/>
</dbReference>
<evidence type="ECO:0000313" key="3">
    <source>
        <dbReference type="Proteomes" id="UP000654075"/>
    </source>
</evidence>
<proteinExistence type="predicted"/>
<reference evidence="2" key="1">
    <citation type="submission" date="2021-02" db="EMBL/GenBank/DDBJ databases">
        <authorList>
            <person name="Dougan E. K."/>
            <person name="Rhodes N."/>
            <person name="Thang M."/>
            <person name="Chan C."/>
        </authorList>
    </citation>
    <scope>NUCLEOTIDE SEQUENCE</scope>
</reference>
<comment type="caution">
    <text evidence="2">The sequence shown here is derived from an EMBL/GenBank/DDBJ whole genome shotgun (WGS) entry which is preliminary data.</text>
</comment>
<feature type="compositionally biased region" description="Low complexity" evidence="1">
    <location>
        <begin position="15"/>
        <end position="169"/>
    </location>
</feature>